<dbReference type="EMBL" id="CAKOAT010624043">
    <property type="protein sequence ID" value="CAH8384470.1"/>
    <property type="molecule type" value="Genomic_DNA"/>
</dbReference>
<dbReference type="AlphaFoldDB" id="A0ABC8LM26"/>
<name>A0ABC8LM26_ERUVS</name>
<accession>A0ABC8LM26</accession>
<keyword evidence="4" id="KW-0812">Transmembrane</keyword>
<keyword evidence="2" id="KW-0217">Developmental protein</keyword>
<reference evidence="5 6" key="1">
    <citation type="submission" date="2022-03" db="EMBL/GenBank/DDBJ databases">
        <authorList>
            <person name="Macdonald S."/>
            <person name="Ahmed S."/>
            <person name="Newling K."/>
        </authorList>
    </citation>
    <scope>NUCLEOTIDE SEQUENCE [LARGE SCALE GENOMIC DNA]</scope>
</reference>
<dbReference type="InterPro" id="IPR003676">
    <property type="entry name" value="SAUR_fam"/>
</dbReference>
<feature type="transmembrane region" description="Helical" evidence="4">
    <location>
        <begin position="154"/>
        <end position="172"/>
    </location>
</feature>
<evidence type="ECO:0000256" key="4">
    <source>
        <dbReference type="SAM" id="Phobius"/>
    </source>
</evidence>
<dbReference type="PANTHER" id="PTHR31374">
    <property type="entry name" value="AUXIN-INDUCED PROTEIN-LIKE-RELATED"/>
    <property type="match status" value="1"/>
</dbReference>
<comment type="similarity">
    <text evidence="1">Belongs to the ARG7 family.</text>
</comment>
<evidence type="ECO:0000313" key="5">
    <source>
        <dbReference type="EMBL" id="CAH8384470.1"/>
    </source>
</evidence>
<dbReference type="PANTHER" id="PTHR31374:SF232">
    <property type="entry name" value="AUXIN-RESPONSIVE PROTEIN-LIKE PROTEIN"/>
    <property type="match status" value="1"/>
</dbReference>
<dbReference type="Pfam" id="PF02519">
    <property type="entry name" value="Auxin_inducible"/>
    <property type="match status" value="1"/>
</dbReference>
<sequence>MDENNAAKLTGIKQIVRLKEILQKWQSVTIGSKSDDTELGARKHTAIISPVINQRLLDMKTCDSDEETNQSPEPPPDVPEGYLAVYVGPELRRFIIPTNFLSHSLFKVLLEKAEEEYGFDHSGALTIPCEVETFKYLLNCIENHPKDDTLGNKLFFFILLVNISTPFFSYTLEIQWKRKSK</sequence>
<evidence type="ECO:0000313" key="6">
    <source>
        <dbReference type="Proteomes" id="UP001642260"/>
    </source>
</evidence>
<evidence type="ECO:0000256" key="2">
    <source>
        <dbReference type="ARBA" id="ARBA00022473"/>
    </source>
</evidence>
<evidence type="ECO:0000256" key="3">
    <source>
        <dbReference type="ARBA" id="ARBA00022604"/>
    </source>
</evidence>
<comment type="caution">
    <text evidence="5">The sequence shown here is derived from an EMBL/GenBank/DDBJ whole genome shotgun (WGS) entry which is preliminary data.</text>
</comment>
<keyword evidence="4" id="KW-0472">Membrane</keyword>
<gene>
    <name evidence="5" type="ORF">ERUC_LOCUS36953</name>
</gene>
<keyword evidence="4" id="KW-1133">Transmembrane helix</keyword>
<dbReference type="Proteomes" id="UP001642260">
    <property type="component" value="Unassembled WGS sequence"/>
</dbReference>
<keyword evidence="3" id="KW-0341">Growth regulation</keyword>
<evidence type="ECO:0000256" key="1">
    <source>
        <dbReference type="ARBA" id="ARBA00006974"/>
    </source>
</evidence>
<organism evidence="5 6">
    <name type="scientific">Eruca vesicaria subsp. sativa</name>
    <name type="common">Garden rocket</name>
    <name type="synonym">Eruca sativa</name>
    <dbReference type="NCBI Taxonomy" id="29727"/>
    <lineage>
        <taxon>Eukaryota</taxon>
        <taxon>Viridiplantae</taxon>
        <taxon>Streptophyta</taxon>
        <taxon>Embryophyta</taxon>
        <taxon>Tracheophyta</taxon>
        <taxon>Spermatophyta</taxon>
        <taxon>Magnoliopsida</taxon>
        <taxon>eudicotyledons</taxon>
        <taxon>Gunneridae</taxon>
        <taxon>Pentapetalae</taxon>
        <taxon>rosids</taxon>
        <taxon>malvids</taxon>
        <taxon>Brassicales</taxon>
        <taxon>Brassicaceae</taxon>
        <taxon>Brassiceae</taxon>
        <taxon>Eruca</taxon>
    </lineage>
</organism>
<keyword evidence="6" id="KW-1185">Reference proteome</keyword>
<protein>
    <submittedName>
        <fullName evidence="5">Uncharacterized protein</fullName>
    </submittedName>
</protein>
<proteinExistence type="inferred from homology"/>